<comment type="similarity">
    <text evidence="2 5">Belongs to the pseudouridine synthase TruB family. Type 1 subfamily.</text>
</comment>
<evidence type="ECO:0000313" key="9">
    <source>
        <dbReference type="Proteomes" id="UP001058860"/>
    </source>
</evidence>
<feature type="region of interest" description="Disordered" evidence="6">
    <location>
        <begin position="74"/>
        <end position="104"/>
    </location>
</feature>
<evidence type="ECO:0000256" key="2">
    <source>
        <dbReference type="ARBA" id="ARBA00005642"/>
    </source>
</evidence>
<dbReference type="NCBIfam" id="TIGR00431">
    <property type="entry name" value="TruB"/>
    <property type="match status" value="1"/>
</dbReference>
<dbReference type="InterPro" id="IPR014780">
    <property type="entry name" value="tRNA_psdUridine_synth_TruB"/>
</dbReference>
<dbReference type="PANTHER" id="PTHR13767:SF2">
    <property type="entry name" value="PSEUDOURIDYLATE SYNTHASE TRUB1"/>
    <property type="match status" value="1"/>
</dbReference>
<sequence length="263" mass="28368">MDGVLLIDKPAGKTSHDVVAMVRRAHRGVKVGHAGTLDPFATGLLLVLLGRATRIQRYLMALPKEYETVAQLGATSTTGDPEGEITHTGRVPPDPPELPTGEVRQRPPAYSAIKIGGERAYKKARRGEEVDVPERVVHVSRFEQRWREGDRAAFVIACSSGTYVRSLIADLHDGYCLELRRTRIGPFDVADADPERLIGLQEALAFLPHVALEGERAKAAGHGVGVECDADGDGPFLLTDADGAIAIAERQGDLLKPVVGFRA</sequence>
<name>A0ABY5PCY2_9ACTN</name>
<dbReference type="InterPro" id="IPR002501">
    <property type="entry name" value="PsdUridine_synth_N"/>
</dbReference>
<evidence type="ECO:0000259" key="7">
    <source>
        <dbReference type="Pfam" id="PF01509"/>
    </source>
</evidence>
<comment type="function">
    <text evidence="5">Responsible for synthesis of pseudouridine from uracil-55 in the psi GC loop of transfer RNAs.</text>
</comment>
<keyword evidence="4 5" id="KW-0413">Isomerase</keyword>
<accession>A0ABY5PCY2</accession>
<keyword evidence="3 5" id="KW-0819">tRNA processing</keyword>
<reference evidence="9" key="1">
    <citation type="submission" date="2021-11" db="EMBL/GenBank/DDBJ databases">
        <title>Cultivation dependent microbiological survey of springs from the worlds oldest radium mine currently devoted to the extraction of radon-saturated water.</title>
        <authorList>
            <person name="Kapinusova G."/>
            <person name="Smrhova T."/>
            <person name="Strejcek M."/>
            <person name="Suman J."/>
            <person name="Jani K."/>
            <person name="Pajer P."/>
            <person name="Uhlik O."/>
        </authorList>
    </citation>
    <scope>NUCLEOTIDE SEQUENCE [LARGE SCALE GENOMIC DNA]</scope>
    <source>
        <strain evidence="9">J379</strain>
    </source>
</reference>
<dbReference type="SUPFAM" id="SSF55120">
    <property type="entry name" value="Pseudouridine synthase"/>
    <property type="match status" value="1"/>
</dbReference>
<comment type="catalytic activity">
    <reaction evidence="1 5">
        <text>uridine(55) in tRNA = pseudouridine(55) in tRNA</text>
        <dbReference type="Rhea" id="RHEA:42532"/>
        <dbReference type="Rhea" id="RHEA-COMP:10101"/>
        <dbReference type="Rhea" id="RHEA-COMP:10102"/>
        <dbReference type="ChEBI" id="CHEBI:65314"/>
        <dbReference type="ChEBI" id="CHEBI:65315"/>
        <dbReference type="EC" id="5.4.99.25"/>
    </reaction>
</comment>
<protein>
    <recommendedName>
        <fullName evidence="5">tRNA pseudouridine synthase B</fullName>
        <ecNumber evidence="5">5.4.99.25</ecNumber>
    </recommendedName>
    <alternativeName>
        <fullName evidence="5">tRNA pseudouridine(55) synthase</fullName>
        <shortName evidence="5">Psi55 synthase</shortName>
    </alternativeName>
    <alternativeName>
        <fullName evidence="5">tRNA pseudouridylate synthase</fullName>
    </alternativeName>
    <alternativeName>
        <fullName evidence="5">tRNA-uridine isomerase</fullName>
    </alternativeName>
</protein>
<dbReference type="GO" id="GO:0160148">
    <property type="term" value="F:tRNA pseudouridine(55) synthase activity"/>
    <property type="evidence" value="ECO:0007669"/>
    <property type="project" value="UniProtKB-EC"/>
</dbReference>
<gene>
    <name evidence="5 8" type="primary">truB</name>
    <name evidence="8" type="ORF">LRS13_17540</name>
</gene>
<dbReference type="EC" id="5.4.99.25" evidence="5"/>
<evidence type="ECO:0000256" key="5">
    <source>
        <dbReference type="HAMAP-Rule" id="MF_01080"/>
    </source>
</evidence>
<dbReference type="EMBL" id="CP088295">
    <property type="protein sequence ID" value="UUY02493.1"/>
    <property type="molecule type" value="Genomic_DNA"/>
</dbReference>
<dbReference type="Pfam" id="PF01509">
    <property type="entry name" value="TruB_N"/>
    <property type="match status" value="1"/>
</dbReference>
<feature type="active site" description="Nucleophile" evidence="5">
    <location>
        <position position="38"/>
    </location>
</feature>
<organism evidence="8 9">
    <name type="scientific">Svornostia abyssi</name>
    <dbReference type="NCBI Taxonomy" id="2898438"/>
    <lineage>
        <taxon>Bacteria</taxon>
        <taxon>Bacillati</taxon>
        <taxon>Actinomycetota</taxon>
        <taxon>Thermoleophilia</taxon>
        <taxon>Solirubrobacterales</taxon>
        <taxon>Baekduiaceae</taxon>
        <taxon>Svornostia</taxon>
    </lineage>
</organism>
<evidence type="ECO:0000256" key="1">
    <source>
        <dbReference type="ARBA" id="ARBA00000385"/>
    </source>
</evidence>
<evidence type="ECO:0000256" key="3">
    <source>
        <dbReference type="ARBA" id="ARBA00022694"/>
    </source>
</evidence>
<feature type="domain" description="Pseudouridine synthase II N-terminal" evidence="7">
    <location>
        <begin position="24"/>
        <end position="164"/>
    </location>
</feature>
<proteinExistence type="inferred from homology"/>
<dbReference type="HAMAP" id="MF_01080">
    <property type="entry name" value="TruB_bact"/>
    <property type="match status" value="1"/>
</dbReference>
<dbReference type="CDD" id="cd02573">
    <property type="entry name" value="PseudoU_synth_EcTruB"/>
    <property type="match status" value="1"/>
</dbReference>
<dbReference type="Gene3D" id="3.30.2350.10">
    <property type="entry name" value="Pseudouridine synthase"/>
    <property type="match status" value="1"/>
</dbReference>
<keyword evidence="9" id="KW-1185">Reference proteome</keyword>
<evidence type="ECO:0000256" key="6">
    <source>
        <dbReference type="SAM" id="MobiDB-lite"/>
    </source>
</evidence>
<evidence type="ECO:0000256" key="4">
    <source>
        <dbReference type="ARBA" id="ARBA00023235"/>
    </source>
</evidence>
<dbReference type="PANTHER" id="PTHR13767">
    <property type="entry name" value="TRNA-PSEUDOURIDINE SYNTHASE"/>
    <property type="match status" value="1"/>
</dbReference>
<dbReference type="RefSeq" id="WP_353863020.1">
    <property type="nucleotide sequence ID" value="NZ_CP088295.1"/>
</dbReference>
<dbReference type="Proteomes" id="UP001058860">
    <property type="component" value="Chromosome"/>
</dbReference>
<dbReference type="InterPro" id="IPR020103">
    <property type="entry name" value="PsdUridine_synth_cat_dom_sf"/>
</dbReference>
<evidence type="ECO:0000313" key="8">
    <source>
        <dbReference type="EMBL" id="UUY02493.1"/>
    </source>
</evidence>